<proteinExistence type="inferred from homology"/>
<sequence>MRLAHLLTAALVAAGLYWWVVATPPRGQEPPTPAGAAQAAPRAEEKPMRVAGFLSRARPVESEIALRGRTEAQRRVEVRAETSGLVISDPLRAGAEVRKGDVLCRIEMGARAAQLAEAEAALASAEADDRAAQTLSRKGYASDIVAAARRAQLEAARARLAAIRRDIEKLVMTAPFDGFLETDAAETGALLRNGDVCATVIALDPIKLVGFVPEVDVDRLAPGMEARGRLASGRPLAGRISFVSRSADPATRTFRVEVQAPNPDADIRDGMTAEIAVPLTGERAHMLPQAALTLDDSGRLGVRVAEGGRARFVPVEILRDEPVGVWVRGLPDEAMVIVVGQEYVGEGRPVLVTEVSWTPEDGGVVSPPAHALAGDAARDAAGAEAGDAR</sequence>
<evidence type="ECO:0000256" key="1">
    <source>
        <dbReference type="ARBA" id="ARBA00009477"/>
    </source>
</evidence>
<dbReference type="RefSeq" id="WP_072745796.1">
    <property type="nucleotide sequence ID" value="NZ_FOHL01000002.1"/>
</dbReference>
<dbReference type="Pfam" id="PF25954">
    <property type="entry name" value="Beta-barrel_RND_2"/>
    <property type="match status" value="1"/>
</dbReference>
<comment type="similarity">
    <text evidence="1">Belongs to the membrane fusion protein (MFP) (TC 8.A.1) family.</text>
</comment>
<name>A0A1M7RVT7_9RHOB</name>
<dbReference type="SUPFAM" id="SSF111369">
    <property type="entry name" value="HlyD-like secretion proteins"/>
    <property type="match status" value="1"/>
</dbReference>
<accession>A0A1M7RVT7</accession>
<dbReference type="Gene3D" id="2.40.30.170">
    <property type="match status" value="1"/>
</dbReference>
<dbReference type="PANTHER" id="PTHR30469:SF29">
    <property type="entry name" value="BLR2860 PROTEIN"/>
    <property type="match status" value="1"/>
</dbReference>
<evidence type="ECO:0000313" key="4">
    <source>
        <dbReference type="EMBL" id="SHN50383.1"/>
    </source>
</evidence>
<feature type="compositionally biased region" description="Low complexity" evidence="2">
    <location>
        <begin position="369"/>
        <end position="389"/>
    </location>
</feature>
<dbReference type="NCBIfam" id="TIGR01730">
    <property type="entry name" value="RND_mfp"/>
    <property type="match status" value="1"/>
</dbReference>
<dbReference type="Gene3D" id="2.40.420.20">
    <property type="match status" value="1"/>
</dbReference>
<dbReference type="GO" id="GO:0015562">
    <property type="term" value="F:efflux transmembrane transporter activity"/>
    <property type="evidence" value="ECO:0007669"/>
    <property type="project" value="TreeGrafter"/>
</dbReference>
<dbReference type="InterPro" id="IPR006143">
    <property type="entry name" value="RND_pump_MFP"/>
</dbReference>
<dbReference type="InterPro" id="IPR058792">
    <property type="entry name" value="Beta-barrel_RND_2"/>
</dbReference>
<feature type="domain" description="CusB-like beta-barrel" evidence="3">
    <location>
        <begin position="212"/>
        <end position="276"/>
    </location>
</feature>
<organism evidence="4 5">
    <name type="scientific">Oceanicella actignis</name>
    <dbReference type="NCBI Taxonomy" id="1189325"/>
    <lineage>
        <taxon>Bacteria</taxon>
        <taxon>Pseudomonadati</taxon>
        <taxon>Pseudomonadota</taxon>
        <taxon>Alphaproteobacteria</taxon>
        <taxon>Rhodobacterales</taxon>
        <taxon>Paracoccaceae</taxon>
        <taxon>Oceanicella</taxon>
    </lineage>
</organism>
<evidence type="ECO:0000313" key="5">
    <source>
        <dbReference type="Proteomes" id="UP000184066"/>
    </source>
</evidence>
<dbReference type="AlphaFoldDB" id="A0A1M7RVT7"/>
<dbReference type="PANTHER" id="PTHR30469">
    <property type="entry name" value="MULTIDRUG RESISTANCE PROTEIN MDTA"/>
    <property type="match status" value="1"/>
</dbReference>
<dbReference type="OrthoDB" id="9806939at2"/>
<dbReference type="STRING" id="1189325.SAMN04488119_102307"/>
<dbReference type="EMBL" id="FRDL01000001">
    <property type="protein sequence ID" value="SHN50383.1"/>
    <property type="molecule type" value="Genomic_DNA"/>
</dbReference>
<evidence type="ECO:0000256" key="2">
    <source>
        <dbReference type="SAM" id="MobiDB-lite"/>
    </source>
</evidence>
<gene>
    <name evidence="4" type="ORF">SAMN05216200_101211</name>
</gene>
<dbReference type="Gene3D" id="2.40.50.100">
    <property type="match status" value="1"/>
</dbReference>
<evidence type="ECO:0000259" key="3">
    <source>
        <dbReference type="Pfam" id="PF25954"/>
    </source>
</evidence>
<dbReference type="Gene3D" id="1.10.287.470">
    <property type="entry name" value="Helix hairpin bin"/>
    <property type="match status" value="1"/>
</dbReference>
<feature type="region of interest" description="Disordered" evidence="2">
    <location>
        <begin position="364"/>
        <end position="389"/>
    </location>
</feature>
<keyword evidence="5" id="KW-1185">Reference proteome</keyword>
<dbReference type="GO" id="GO:1990281">
    <property type="term" value="C:efflux pump complex"/>
    <property type="evidence" value="ECO:0007669"/>
    <property type="project" value="TreeGrafter"/>
</dbReference>
<protein>
    <submittedName>
        <fullName evidence="4">Membrane fusion protein, multidrug efflux system</fullName>
    </submittedName>
</protein>
<reference evidence="4 5" key="1">
    <citation type="submission" date="2016-12" db="EMBL/GenBank/DDBJ databases">
        <authorList>
            <person name="Song W.-J."/>
            <person name="Kurnit D.M."/>
        </authorList>
    </citation>
    <scope>NUCLEOTIDE SEQUENCE [LARGE SCALE GENOMIC DNA]</scope>
    <source>
        <strain evidence="4 5">CGMCC 1.10808</strain>
    </source>
</reference>
<dbReference type="Proteomes" id="UP000184066">
    <property type="component" value="Unassembled WGS sequence"/>
</dbReference>